<dbReference type="EMBL" id="BAABRI010000005">
    <property type="protein sequence ID" value="GAA5481953.1"/>
    <property type="molecule type" value="Genomic_DNA"/>
</dbReference>
<reference evidence="1 2" key="1">
    <citation type="submission" date="2024-02" db="EMBL/GenBank/DDBJ databases">
        <title>Haloferula sargassicola NBRC 104335.</title>
        <authorList>
            <person name="Ichikawa N."/>
            <person name="Katano-Makiyama Y."/>
            <person name="Hidaka K."/>
        </authorList>
    </citation>
    <scope>NUCLEOTIDE SEQUENCE [LARGE SCALE GENOMIC DNA]</scope>
    <source>
        <strain evidence="1 2">NBRC 104335</strain>
    </source>
</reference>
<evidence type="ECO:0000313" key="2">
    <source>
        <dbReference type="Proteomes" id="UP001476282"/>
    </source>
</evidence>
<keyword evidence="2" id="KW-1185">Reference proteome</keyword>
<name>A0ABP9UQ74_9BACT</name>
<comment type="caution">
    <text evidence="1">The sequence shown here is derived from an EMBL/GenBank/DDBJ whole genome shotgun (WGS) entry which is preliminary data.</text>
</comment>
<dbReference type="Proteomes" id="UP001476282">
    <property type="component" value="Unassembled WGS sequence"/>
</dbReference>
<proteinExistence type="predicted"/>
<accession>A0ABP9UQ74</accession>
<gene>
    <name evidence="1" type="ORF">Hsar01_01168</name>
</gene>
<dbReference type="RefSeq" id="WP_353566094.1">
    <property type="nucleotide sequence ID" value="NZ_BAABRI010000005.1"/>
</dbReference>
<organism evidence="1 2">
    <name type="scientific">Haloferula sargassicola</name>
    <dbReference type="NCBI Taxonomy" id="490096"/>
    <lineage>
        <taxon>Bacteria</taxon>
        <taxon>Pseudomonadati</taxon>
        <taxon>Verrucomicrobiota</taxon>
        <taxon>Verrucomicrobiia</taxon>
        <taxon>Verrucomicrobiales</taxon>
        <taxon>Verrucomicrobiaceae</taxon>
        <taxon>Haloferula</taxon>
    </lineage>
</organism>
<sequence length="385" mass="42973">MGLKMKTNLLPLALVMLAGILLLLRAGKRDESKTYSSTVPNEVQRRSFVRPEPSTDYRPHTPAGNKVLSDYLATAQEILARMRADVSKSGSPSREDYKSLLRIIAKLSDSELREVAEELAASENSRLVGIIAPSLLNRIFLSDIETSDICDWIGGLKNATARNYFLQITGAALPALRAIDPHQLAERFEEPDDRKSILEGYVSSIVKESPLRALRFLLSNIPSDSNQDSIGKILVILPEKTDFPEVIRFLLESDYSGAKESTADALKTWARYDPKSACEFAFAETRISNGYLRMIADSWVHSNPRDFLAWIQNLPAGDKRDEAAASFSIARGEMGSEEAWQVATTIDDPDLRLKTLEAVYGQWKRHAETRANHAMQTFIKAQDAR</sequence>
<evidence type="ECO:0000313" key="1">
    <source>
        <dbReference type="EMBL" id="GAA5481953.1"/>
    </source>
</evidence>
<protein>
    <recommendedName>
        <fullName evidence="3">HEAT repeat domain-containing protein</fullName>
    </recommendedName>
</protein>
<evidence type="ECO:0008006" key="3">
    <source>
        <dbReference type="Google" id="ProtNLM"/>
    </source>
</evidence>